<dbReference type="Proteomes" id="UP000505390">
    <property type="component" value="Unassembled WGS sequence"/>
</dbReference>
<dbReference type="Pfam" id="PF13479">
    <property type="entry name" value="AAA_24"/>
    <property type="match status" value="1"/>
</dbReference>
<evidence type="ECO:0000313" key="18">
    <source>
        <dbReference type="Proteomes" id="UP000507112"/>
    </source>
</evidence>
<reference evidence="9 10" key="1">
    <citation type="submission" date="2018-11" db="EMBL/GenBank/DDBJ databases">
        <title>Genomic profiling of Staphylococcus species from a Poultry farm system in KwaZulu-Natal, South Africa.</title>
        <authorList>
            <person name="Amoako D.G."/>
            <person name="Somboro A.M."/>
            <person name="Abia A.L.K."/>
            <person name="Bester L.A."/>
            <person name="Essack S.Y."/>
        </authorList>
    </citation>
    <scope>NUCLEOTIDE SEQUENCE [LARGE SCALE GENOMIC DNA]</scope>
    <source>
        <strain evidence="9 10">SA9</strain>
    </source>
</reference>
<proteinExistence type="predicted"/>
<evidence type="ECO:0000313" key="16">
    <source>
        <dbReference type="Proteomes" id="UP000459702"/>
    </source>
</evidence>
<organism evidence="6 15">
    <name type="scientific">Staphylococcus aureus</name>
    <dbReference type="NCBI Taxonomy" id="1280"/>
    <lineage>
        <taxon>Bacteria</taxon>
        <taxon>Bacillati</taxon>
        <taxon>Bacillota</taxon>
        <taxon>Bacilli</taxon>
        <taxon>Bacillales</taxon>
        <taxon>Staphylococcaceae</taxon>
        <taxon>Staphylococcus</taxon>
    </lineage>
</organism>
<dbReference type="EMBL" id="RQTC01000017">
    <property type="protein sequence ID" value="RZH95676.1"/>
    <property type="molecule type" value="Genomic_DNA"/>
</dbReference>
<dbReference type="Proteomes" id="UP000459586">
    <property type="component" value="Unassembled WGS sequence"/>
</dbReference>
<evidence type="ECO:0000313" key="12">
    <source>
        <dbReference type="Proteomes" id="UP000442782"/>
    </source>
</evidence>
<dbReference type="EMBL" id="CACTOE010000030">
    <property type="protein sequence ID" value="CAA4167381.1"/>
    <property type="molecule type" value="Genomic_DNA"/>
</dbReference>
<evidence type="ECO:0000313" key="2">
    <source>
        <dbReference type="EMBL" id="CAA4170768.1"/>
    </source>
</evidence>
<dbReference type="Proteomes" id="UP000443506">
    <property type="component" value="Unassembled WGS sequence"/>
</dbReference>
<dbReference type="Proteomes" id="UP000293434">
    <property type="component" value="Unassembled WGS sequence"/>
</dbReference>
<evidence type="ECO:0000313" key="15">
    <source>
        <dbReference type="Proteomes" id="UP000459586"/>
    </source>
</evidence>
<dbReference type="EMBL" id="CAIGXB010000017">
    <property type="protein sequence ID" value="CAC5811214.1"/>
    <property type="molecule type" value="Genomic_DNA"/>
</dbReference>
<sequence length="322" mass="36081">MSLDIFSPTLSVVPKGLEGKTILLYGSNSVGKTLNATKLSKPFYLGFEKGLNAISGIPFNYITKWSDFKKLNKQFTGKDKDKARELYDTIIFDTVDIASMYCQKYVANAHGAKDIASGNGGFGLWSNYKEEFWLEIDKLTSCGYTVVFIGHTSVDKNTDQIIPAGDSRSMGIVRDLVDITVYIKSNGVDEDGNVVLSTGYVRETEEFFARSRFDLMPNKIEPFTAENLEKAVIKGIEREEQQGGTTVSYDEFVENTKSEELDFGELKEKLTELGKTYLKADRLEEFTQAMEDTFGVDVKVADLKERQVEAVSILIDELNENL</sequence>
<evidence type="ECO:0000313" key="5">
    <source>
        <dbReference type="EMBL" id="CAA6129924.1"/>
    </source>
</evidence>
<evidence type="ECO:0000313" key="4">
    <source>
        <dbReference type="EMBL" id="CAA4706521.1"/>
    </source>
</evidence>
<keyword evidence="9" id="KW-0067">ATP-binding</keyword>
<dbReference type="EMBL" id="CACURZ010000022">
    <property type="protein sequence ID" value="CAA6390501.1"/>
    <property type="molecule type" value="Genomic_DNA"/>
</dbReference>
<keyword evidence="9" id="KW-0547">Nucleotide-binding</keyword>
<dbReference type="GO" id="GO:0005524">
    <property type="term" value="F:ATP binding"/>
    <property type="evidence" value="ECO:0007669"/>
    <property type="project" value="UniProtKB-KW"/>
</dbReference>
<comment type="caution">
    <text evidence="6">The sequence shown here is derived from an EMBL/GenBank/DDBJ whole genome shotgun (WGS) entry which is preliminary data.</text>
</comment>
<evidence type="ECO:0000313" key="9">
    <source>
        <dbReference type="EMBL" id="RZH95676.1"/>
    </source>
</evidence>
<dbReference type="Proteomes" id="UP000442782">
    <property type="component" value="Unassembled WGS sequence"/>
</dbReference>
<dbReference type="EMBL" id="CACTWD010000024">
    <property type="protein sequence ID" value="CAA4706521.1"/>
    <property type="molecule type" value="Genomic_DNA"/>
</dbReference>
<dbReference type="AlphaFoldDB" id="A0A0Z0U0T3"/>
<evidence type="ECO:0000313" key="3">
    <source>
        <dbReference type="EMBL" id="CAA4399856.1"/>
    </source>
</evidence>
<evidence type="ECO:0000313" key="11">
    <source>
        <dbReference type="Proteomes" id="UP000442696"/>
    </source>
</evidence>
<evidence type="ECO:0000313" key="7">
    <source>
        <dbReference type="EMBL" id="CAC5811214.1"/>
    </source>
</evidence>
<evidence type="ECO:0000313" key="8">
    <source>
        <dbReference type="EMBL" id="CAC8239307.1"/>
    </source>
</evidence>
<dbReference type="EMBL" id="CACTPI010000025">
    <property type="protein sequence ID" value="CAA4170768.1"/>
    <property type="molecule type" value="Genomic_DNA"/>
</dbReference>
<dbReference type="Proteomes" id="UP000443708">
    <property type="component" value="Unassembled WGS sequence"/>
</dbReference>
<gene>
    <name evidence="9" type="ORF">EIG94_01705</name>
    <name evidence="1" type="ORF">SAMEA1029512_02718</name>
    <name evidence="2" type="ORF">SAMEA1029528_02809</name>
    <name evidence="3" type="ORF">SAMEA2078260_02697</name>
    <name evidence="5" type="ORF">SAMEA2078588_02707</name>
    <name evidence="6" type="ORF">SAMEA2080344_02637</name>
    <name evidence="4" type="ORF">SAMEA2081063_02682</name>
    <name evidence="7" type="ORF">SAMEA4008575_02764</name>
    <name evidence="8" type="ORF">SAMEA70146418_02872</name>
</gene>
<reference evidence="11 12" key="2">
    <citation type="submission" date="2019-12" db="EMBL/GenBank/DDBJ databases">
        <authorList>
            <consortium name="Pathogen Informatics"/>
        </authorList>
    </citation>
    <scope>NUCLEOTIDE SEQUENCE [LARGE SCALE GENOMIC DNA]</scope>
    <source>
        <strain evidence="8 18">MOS105</strain>
        <strain evidence="2 14">S040_N01_C01</strain>
        <strain evidence="1 12">S087_N01_C01</strain>
        <strain evidence="7 17">SG160</strain>
        <strain evidence="5 16">T012_N10_C04</strain>
        <strain evidence="3 11">T012_N16_C08</strain>
        <strain evidence="4 13">T065_N03_C06</strain>
        <strain evidence="6 15">T197_A02_C01</strain>
    </source>
</reference>
<accession>A0A0Z0U0T3</accession>
<evidence type="ECO:0000313" key="6">
    <source>
        <dbReference type="EMBL" id="CAA6390501.1"/>
    </source>
</evidence>
<evidence type="ECO:0000313" key="13">
    <source>
        <dbReference type="Proteomes" id="UP000443506"/>
    </source>
</evidence>
<evidence type="ECO:0000313" key="17">
    <source>
        <dbReference type="Proteomes" id="UP000505390"/>
    </source>
</evidence>
<evidence type="ECO:0000313" key="14">
    <source>
        <dbReference type="Proteomes" id="UP000443708"/>
    </source>
</evidence>
<name>A0A0Z0U0T3_STAAU</name>
<evidence type="ECO:0000313" key="10">
    <source>
        <dbReference type="Proteomes" id="UP000293434"/>
    </source>
</evidence>
<dbReference type="EMBL" id="CAIIGD010000018">
    <property type="protein sequence ID" value="CAC8239307.1"/>
    <property type="molecule type" value="Genomic_DNA"/>
</dbReference>
<dbReference type="Proteomes" id="UP000442696">
    <property type="component" value="Unassembled WGS sequence"/>
</dbReference>
<protein>
    <submittedName>
        <fullName evidence="9">ATP-binding protein</fullName>
    </submittedName>
    <submittedName>
        <fullName evidence="6">Phage protein</fullName>
    </submittedName>
</protein>
<dbReference type="Proteomes" id="UP000459702">
    <property type="component" value="Unassembled WGS sequence"/>
</dbReference>
<evidence type="ECO:0000313" key="1">
    <source>
        <dbReference type="EMBL" id="CAA4167381.1"/>
    </source>
</evidence>
<dbReference type="EMBL" id="CACUNS010000024">
    <property type="protein sequence ID" value="CAA6129924.1"/>
    <property type="molecule type" value="Genomic_DNA"/>
</dbReference>
<dbReference type="Proteomes" id="UP000507112">
    <property type="component" value="Unassembled WGS sequence"/>
</dbReference>
<dbReference type="EMBL" id="CACTQT010000023">
    <property type="protein sequence ID" value="CAA4399856.1"/>
    <property type="molecule type" value="Genomic_DNA"/>
</dbReference>
<dbReference type="RefSeq" id="WP_000050755.1">
    <property type="nucleotide sequence ID" value="NZ_AP025249.1"/>
</dbReference>